<evidence type="ECO:0000256" key="3">
    <source>
        <dbReference type="ARBA" id="ARBA00022679"/>
    </source>
</evidence>
<dbReference type="PROSITE" id="PS00107">
    <property type="entry name" value="PROTEIN_KINASE_ATP"/>
    <property type="match status" value="1"/>
</dbReference>
<dbReference type="PROSITE" id="PS00108">
    <property type="entry name" value="PROTEIN_KINASE_ST"/>
    <property type="match status" value="1"/>
</dbReference>
<dbReference type="Gene3D" id="1.10.510.10">
    <property type="entry name" value="Transferase(Phosphotransferase) domain 1"/>
    <property type="match status" value="1"/>
</dbReference>
<feature type="compositionally biased region" description="Low complexity" evidence="8">
    <location>
        <begin position="378"/>
        <end position="390"/>
    </location>
</feature>
<dbReference type="SUPFAM" id="SSF56112">
    <property type="entry name" value="Protein kinase-like (PK-like)"/>
    <property type="match status" value="1"/>
</dbReference>
<feature type="compositionally biased region" description="Low complexity" evidence="8">
    <location>
        <begin position="344"/>
        <end position="355"/>
    </location>
</feature>
<evidence type="ECO:0000256" key="8">
    <source>
        <dbReference type="SAM" id="MobiDB-lite"/>
    </source>
</evidence>
<dbReference type="SMART" id="SM00220">
    <property type="entry name" value="S_TKc"/>
    <property type="match status" value="1"/>
</dbReference>
<protein>
    <recommendedName>
        <fullName evidence="9">Protein kinase domain-containing protein</fullName>
    </recommendedName>
</protein>
<feature type="domain" description="Protein kinase" evidence="9">
    <location>
        <begin position="84"/>
        <end position="495"/>
    </location>
</feature>
<keyword evidence="5" id="KW-0418">Kinase</keyword>
<feature type="region of interest" description="Disordered" evidence="8">
    <location>
        <begin position="505"/>
        <end position="530"/>
    </location>
</feature>
<dbReference type="PANTHER" id="PTHR24057">
    <property type="entry name" value="GLYCOGEN SYNTHASE KINASE-3 ALPHA"/>
    <property type="match status" value="1"/>
</dbReference>
<comment type="similarity">
    <text evidence="1">Belongs to the protein kinase superfamily. CMGC Ser/Thr protein kinase family. GSK-3 subfamily.</text>
</comment>
<organism evidence="10 11">
    <name type="scientific">Tritrichomonas musculus</name>
    <dbReference type="NCBI Taxonomy" id="1915356"/>
    <lineage>
        <taxon>Eukaryota</taxon>
        <taxon>Metamonada</taxon>
        <taxon>Parabasalia</taxon>
        <taxon>Tritrichomonadida</taxon>
        <taxon>Tritrichomonadidae</taxon>
        <taxon>Tritrichomonas</taxon>
    </lineage>
</organism>
<proteinExistence type="inferred from homology"/>
<accession>A0ABR2HWF9</accession>
<feature type="region of interest" description="Disordered" evidence="8">
    <location>
        <begin position="332"/>
        <end position="395"/>
    </location>
</feature>
<dbReference type="Gene3D" id="3.30.200.20">
    <property type="entry name" value="Phosphorylase Kinase, domain 1"/>
    <property type="match status" value="1"/>
</dbReference>
<feature type="compositionally biased region" description="Polar residues" evidence="8">
    <location>
        <begin position="1"/>
        <end position="27"/>
    </location>
</feature>
<evidence type="ECO:0000313" key="10">
    <source>
        <dbReference type="EMBL" id="KAK8853946.1"/>
    </source>
</evidence>
<evidence type="ECO:0000256" key="5">
    <source>
        <dbReference type="ARBA" id="ARBA00022777"/>
    </source>
</evidence>
<sequence length="530" mass="59245">MSQPNADPNNTQQRPQPTIVISMQSSANKKDKDEPNNTIKPAPKSNPISSNRNRSLPNSHSSLSLKSYSSPRSGTKKKTERFFYRPIKVIGKGAFGVVYCSKGRDGELVAVKKVRLNPHYKNRELDILRELDHPNCIKLLDEFKTNESFTSSSILAVSRKKTGKDDDSSSQKNDLSIVMDYLPLTLHQFSLKYQKSQKQSPLIFTKLFSYQLFTGLHYIHEKLKITHRDIKPENIIVDIETGLLKICDFGSAKELVPGEKSVSYIASRYYRAPELIMGCEFYTTAIDIWAAGCVIAEILTCGIPFFAAHESSKQIEEIAAIIGPPRGKDLQSFPHPPVNFKVEQSSSSPRSPQSLSKKHNRSSITLDTNPDMKLKLASPSTSVSVKPTSTRISRQRPPLTISETTKSTQKAQEYPNVHISHHKNAAAHESPSMFLSSTPHSMKRKSEKVLVQRTTIEKALPSNTPPDLLDLLKEIFVYNPLKRPTAAQCMGHPFFADLFDENAHLPNGNRLPPLEKPPPAPSPLVSQSRK</sequence>
<keyword evidence="2" id="KW-0723">Serine/threonine-protein kinase</keyword>
<comment type="caution">
    <text evidence="10">The sequence shown here is derived from an EMBL/GenBank/DDBJ whole genome shotgun (WGS) entry which is preliminary data.</text>
</comment>
<keyword evidence="3" id="KW-0808">Transferase</keyword>
<dbReference type="CDD" id="cd14137">
    <property type="entry name" value="STKc_GSK3"/>
    <property type="match status" value="1"/>
</dbReference>
<dbReference type="PANTHER" id="PTHR24057:SF0">
    <property type="entry name" value="PROTEIN KINASE SHAGGY-RELATED"/>
    <property type="match status" value="1"/>
</dbReference>
<evidence type="ECO:0000256" key="1">
    <source>
        <dbReference type="ARBA" id="ARBA00005527"/>
    </source>
</evidence>
<evidence type="ECO:0000256" key="7">
    <source>
        <dbReference type="PROSITE-ProRule" id="PRU10141"/>
    </source>
</evidence>
<evidence type="ECO:0000259" key="9">
    <source>
        <dbReference type="PROSITE" id="PS50011"/>
    </source>
</evidence>
<dbReference type="InterPro" id="IPR000719">
    <property type="entry name" value="Prot_kinase_dom"/>
</dbReference>
<dbReference type="InterPro" id="IPR008271">
    <property type="entry name" value="Ser/Thr_kinase_AS"/>
</dbReference>
<dbReference type="InterPro" id="IPR039192">
    <property type="entry name" value="STKc_GSK3"/>
</dbReference>
<feature type="compositionally biased region" description="Low complexity" evidence="8">
    <location>
        <begin position="45"/>
        <end position="73"/>
    </location>
</feature>
<dbReference type="InterPro" id="IPR050591">
    <property type="entry name" value="GSK-3"/>
</dbReference>
<name>A0ABR2HWF9_9EUKA</name>
<dbReference type="Pfam" id="PF00069">
    <property type="entry name" value="Pkinase"/>
    <property type="match status" value="1"/>
</dbReference>
<feature type="region of interest" description="Disordered" evidence="8">
    <location>
        <begin position="1"/>
        <end position="77"/>
    </location>
</feature>
<dbReference type="Proteomes" id="UP001470230">
    <property type="component" value="Unassembled WGS sequence"/>
</dbReference>
<evidence type="ECO:0000256" key="6">
    <source>
        <dbReference type="ARBA" id="ARBA00022840"/>
    </source>
</evidence>
<evidence type="ECO:0000256" key="2">
    <source>
        <dbReference type="ARBA" id="ARBA00022527"/>
    </source>
</evidence>
<keyword evidence="11" id="KW-1185">Reference proteome</keyword>
<dbReference type="InterPro" id="IPR017441">
    <property type="entry name" value="Protein_kinase_ATP_BS"/>
</dbReference>
<dbReference type="PROSITE" id="PS50011">
    <property type="entry name" value="PROTEIN_KINASE_DOM"/>
    <property type="match status" value="1"/>
</dbReference>
<keyword evidence="4 7" id="KW-0547">Nucleotide-binding</keyword>
<dbReference type="InterPro" id="IPR011009">
    <property type="entry name" value="Kinase-like_dom_sf"/>
</dbReference>
<dbReference type="EMBL" id="JAPFFF010000021">
    <property type="protein sequence ID" value="KAK8853946.1"/>
    <property type="molecule type" value="Genomic_DNA"/>
</dbReference>
<feature type="binding site" evidence="7">
    <location>
        <position position="113"/>
    </location>
    <ligand>
        <name>ATP</name>
        <dbReference type="ChEBI" id="CHEBI:30616"/>
    </ligand>
</feature>
<evidence type="ECO:0000256" key="4">
    <source>
        <dbReference type="ARBA" id="ARBA00022741"/>
    </source>
</evidence>
<keyword evidence="6 7" id="KW-0067">ATP-binding</keyword>
<evidence type="ECO:0000313" key="11">
    <source>
        <dbReference type="Proteomes" id="UP001470230"/>
    </source>
</evidence>
<reference evidence="10 11" key="1">
    <citation type="submission" date="2024-04" db="EMBL/GenBank/DDBJ databases">
        <title>Tritrichomonas musculus Genome.</title>
        <authorList>
            <person name="Alves-Ferreira E."/>
            <person name="Grigg M."/>
            <person name="Lorenzi H."/>
            <person name="Galac M."/>
        </authorList>
    </citation>
    <scope>NUCLEOTIDE SEQUENCE [LARGE SCALE GENOMIC DNA]</scope>
    <source>
        <strain evidence="10 11">EAF2021</strain>
    </source>
</reference>
<gene>
    <name evidence="10" type="ORF">M9Y10_016494</name>
</gene>